<name>A0A286U7B1_9AGAM</name>
<dbReference type="AlphaFoldDB" id="A0A286U7B1"/>
<dbReference type="InParanoid" id="A0A286U7B1"/>
<evidence type="ECO:0000313" key="3">
    <source>
        <dbReference type="Proteomes" id="UP000217199"/>
    </source>
</evidence>
<protein>
    <submittedName>
        <fullName evidence="2">Uncharacterized protein</fullName>
    </submittedName>
</protein>
<organism evidence="2 3">
    <name type="scientific">Pyrrhoderma noxium</name>
    <dbReference type="NCBI Taxonomy" id="2282107"/>
    <lineage>
        <taxon>Eukaryota</taxon>
        <taxon>Fungi</taxon>
        <taxon>Dikarya</taxon>
        <taxon>Basidiomycota</taxon>
        <taxon>Agaricomycotina</taxon>
        <taxon>Agaricomycetes</taxon>
        <taxon>Hymenochaetales</taxon>
        <taxon>Hymenochaetaceae</taxon>
        <taxon>Pyrrhoderma</taxon>
    </lineage>
</organism>
<feature type="region of interest" description="Disordered" evidence="1">
    <location>
        <begin position="1"/>
        <end position="226"/>
    </location>
</feature>
<keyword evidence="3" id="KW-1185">Reference proteome</keyword>
<proteinExistence type="predicted"/>
<gene>
    <name evidence="2" type="ORF">PNOK_0923200</name>
</gene>
<evidence type="ECO:0000313" key="2">
    <source>
        <dbReference type="EMBL" id="PAV15468.1"/>
    </source>
</evidence>
<evidence type="ECO:0000256" key="1">
    <source>
        <dbReference type="SAM" id="MobiDB-lite"/>
    </source>
</evidence>
<dbReference type="EMBL" id="NBII01000010">
    <property type="protein sequence ID" value="PAV15468.1"/>
    <property type="molecule type" value="Genomic_DNA"/>
</dbReference>
<reference evidence="2 3" key="1">
    <citation type="journal article" date="2017" name="Mol. Ecol.">
        <title>Comparative and population genomic landscape of Phellinus noxius: A hypervariable fungus causing root rot in trees.</title>
        <authorList>
            <person name="Chung C.L."/>
            <person name="Lee T.J."/>
            <person name="Akiba M."/>
            <person name="Lee H.H."/>
            <person name="Kuo T.H."/>
            <person name="Liu D."/>
            <person name="Ke H.M."/>
            <person name="Yokoi T."/>
            <person name="Roa M.B."/>
            <person name="Lu M.J."/>
            <person name="Chang Y.Y."/>
            <person name="Ann P.J."/>
            <person name="Tsai J.N."/>
            <person name="Chen C.Y."/>
            <person name="Tzean S.S."/>
            <person name="Ota Y."/>
            <person name="Hattori T."/>
            <person name="Sahashi N."/>
            <person name="Liou R.F."/>
            <person name="Kikuchi T."/>
            <person name="Tsai I.J."/>
        </authorList>
    </citation>
    <scope>NUCLEOTIDE SEQUENCE [LARGE SCALE GENOMIC DNA]</scope>
    <source>
        <strain evidence="2 3">FFPRI411160</strain>
    </source>
</reference>
<feature type="compositionally biased region" description="Basic residues" evidence="1">
    <location>
        <begin position="199"/>
        <end position="210"/>
    </location>
</feature>
<dbReference type="Proteomes" id="UP000217199">
    <property type="component" value="Unassembled WGS sequence"/>
</dbReference>
<dbReference type="STRING" id="2282107.A0A286U7B1"/>
<dbReference type="OrthoDB" id="3267892at2759"/>
<feature type="compositionally biased region" description="Pro residues" evidence="1">
    <location>
        <begin position="147"/>
        <end position="159"/>
    </location>
</feature>
<comment type="caution">
    <text evidence="2">The sequence shown here is derived from an EMBL/GenBank/DDBJ whole genome shotgun (WGS) entry which is preliminary data.</text>
</comment>
<accession>A0A286U7B1</accession>
<sequence length="259" mass="28318">MFTTPSLATRPPPLKRRRTATGVLAGDFDPRPPRDVLTSLLNGVGPYKAVEGDEDLRKARRRERKQRERELKKVRKQKAGSERKDKARKGSNAGRSSSVVTTVAGVLQGTRASSLGLSTGEPLVNPSCSSFWRTRGPAVTATRSVSPTPPPELSPPTPGPSISSTMSIGSSRRPRTPEDGFSLTDEPLKHPQPVEQPRPRKKRQAAKKGWKGWVEGSPPPSNKLINLDSAPVMVERRLRSGKNFDAISEGKDTWVNPDH</sequence>
<feature type="compositionally biased region" description="Low complexity" evidence="1">
    <location>
        <begin position="160"/>
        <end position="171"/>
    </location>
</feature>